<keyword evidence="3" id="KW-1185">Reference proteome</keyword>
<comment type="caution">
    <text evidence="2">The sequence shown here is derived from an EMBL/GenBank/DDBJ whole genome shotgun (WGS) entry which is preliminary data.</text>
</comment>
<dbReference type="EMBL" id="BGPR01042578">
    <property type="protein sequence ID" value="GBO19028.1"/>
    <property type="molecule type" value="Genomic_DNA"/>
</dbReference>
<dbReference type="Proteomes" id="UP000499080">
    <property type="component" value="Unassembled WGS sequence"/>
</dbReference>
<reference evidence="2 3" key="1">
    <citation type="journal article" date="2019" name="Sci. Rep.">
        <title>Orb-weaving spider Araneus ventricosus genome elucidates the spidroin gene catalogue.</title>
        <authorList>
            <person name="Kono N."/>
            <person name="Nakamura H."/>
            <person name="Ohtoshi R."/>
            <person name="Moran D.A.P."/>
            <person name="Shinohara A."/>
            <person name="Yoshida Y."/>
            <person name="Fujiwara M."/>
            <person name="Mori M."/>
            <person name="Tomita M."/>
            <person name="Arakawa K."/>
        </authorList>
    </citation>
    <scope>NUCLEOTIDE SEQUENCE [LARGE SCALE GENOMIC DNA]</scope>
</reference>
<sequence length="89" mass="10181">MRKRARVAVGSCGQQHDKSLRLDPSATPHRAGRRSLKFGVLERKEEIELGFETRFSRSEKIEKSESRCSRLLHLLRAFLDPVELKSTCG</sequence>
<evidence type="ECO:0000256" key="1">
    <source>
        <dbReference type="SAM" id="MobiDB-lite"/>
    </source>
</evidence>
<gene>
    <name evidence="2" type="ORF">AVEN_166957_1</name>
</gene>
<accession>A0A4Y2V332</accession>
<organism evidence="2 3">
    <name type="scientific">Araneus ventricosus</name>
    <name type="common">Orbweaver spider</name>
    <name type="synonym">Epeira ventricosa</name>
    <dbReference type="NCBI Taxonomy" id="182803"/>
    <lineage>
        <taxon>Eukaryota</taxon>
        <taxon>Metazoa</taxon>
        <taxon>Ecdysozoa</taxon>
        <taxon>Arthropoda</taxon>
        <taxon>Chelicerata</taxon>
        <taxon>Arachnida</taxon>
        <taxon>Araneae</taxon>
        <taxon>Araneomorphae</taxon>
        <taxon>Entelegynae</taxon>
        <taxon>Araneoidea</taxon>
        <taxon>Araneidae</taxon>
        <taxon>Araneus</taxon>
    </lineage>
</organism>
<feature type="region of interest" description="Disordered" evidence="1">
    <location>
        <begin position="1"/>
        <end position="33"/>
    </location>
</feature>
<dbReference type="AlphaFoldDB" id="A0A4Y2V332"/>
<proteinExistence type="predicted"/>
<evidence type="ECO:0000313" key="2">
    <source>
        <dbReference type="EMBL" id="GBO19028.1"/>
    </source>
</evidence>
<name>A0A4Y2V332_ARAVE</name>
<evidence type="ECO:0000313" key="3">
    <source>
        <dbReference type="Proteomes" id="UP000499080"/>
    </source>
</evidence>
<protein>
    <submittedName>
        <fullName evidence="2">Uncharacterized protein</fullName>
    </submittedName>
</protein>